<feature type="transmembrane region" description="Helical" evidence="1">
    <location>
        <begin position="184"/>
        <end position="202"/>
    </location>
</feature>
<feature type="transmembrane region" description="Helical" evidence="1">
    <location>
        <begin position="72"/>
        <end position="90"/>
    </location>
</feature>
<organism evidence="2 3">
    <name type="scientific">Paludibacter propionicigenes (strain DSM 17365 / JCM 13257 / WB4)</name>
    <dbReference type="NCBI Taxonomy" id="694427"/>
    <lineage>
        <taxon>Bacteria</taxon>
        <taxon>Pseudomonadati</taxon>
        <taxon>Bacteroidota</taxon>
        <taxon>Bacteroidia</taxon>
        <taxon>Bacteroidales</taxon>
        <taxon>Paludibacteraceae</taxon>
        <taxon>Paludibacter</taxon>
    </lineage>
</organism>
<dbReference type="RefSeq" id="WP_013443932.1">
    <property type="nucleotide sequence ID" value="NC_014734.1"/>
</dbReference>
<dbReference type="EMBL" id="CP002345">
    <property type="protein sequence ID" value="ADQ78563.1"/>
    <property type="molecule type" value="Genomic_DNA"/>
</dbReference>
<dbReference type="STRING" id="694427.Palpr_0403"/>
<keyword evidence="1" id="KW-1133">Transmembrane helix</keyword>
<feature type="transmembrane region" description="Helical" evidence="1">
    <location>
        <begin position="6"/>
        <end position="27"/>
    </location>
</feature>
<keyword evidence="1" id="KW-0812">Transmembrane</keyword>
<proteinExistence type="predicted"/>
<evidence type="ECO:0000256" key="1">
    <source>
        <dbReference type="SAM" id="Phobius"/>
    </source>
</evidence>
<reference key="1">
    <citation type="submission" date="2010-11" db="EMBL/GenBank/DDBJ databases">
        <title>The complete genome of Paludibacter propionicigenes DSM 17365.</title>
        <authorList>
            <consortium name="US DOE Joint Genome Institute (JGI-PGF)"/>
            <person name="Lucas S."/>
            <person name="Copeland A."/>
            <person name="Lapidus A."/>
            <person name="Bruce D."/>
            <person name="Goodwin L."/>
            <person name="Pitluck S."/>
            <person name="Kyrpides N."/>
            <person name="Mavromatis K."/>
            <person name="Ivanova N."/>
            <person name="Munk A.C."/>
            <person name="Brettin T."/>
            <person name="Detter J.C."/>
            <person name="Han C."/>
            <person name="Tapia R."/>
            <person name="Land M."/>
            <person name="Hauser L."/>
            <person name="Markowitz V."/>
            <person name="Cheng J.-F."/>
            <person name="Hugenholtz P."/>
            <person name="Woyke T."/>
            <person name="Wu D."/>
            <person name="Gronow S."/>
            <person name="Wellnitz S."/>
            <person name="Brambilla E."/>
            <person name="Klenk H.-P."/>
            <person name="Eisen J.A."/>
        </authorList>
    </citation>
    <scope>NUCLEOTIDE SEQUENCE</scope>
    <source>
        <strain>WB4</strain>
    </source>
</reference>
<name>E4T1G9_PALPW</name>
<feature type="transmembrane region" description="Helical" evidence="1">
    <location>
        <begin position="34"/>
        <end position="52"/>
    </location>
</feature>
<feature type="transmembrane region" description="Helical" evidence="1">
    <location>
        <begin position="236"/>
        <end position="256"/>
    </location>
</feature>
<feature type="transmembrane region" description="Helical" evidence="1">
    <location>
        <begin position="334"/>
        <end position="354"/>
    </location>
</feature>
<evidence type="ECO:0000313" key="2">
    <source>
        <dbReference type="EMBL" id="ADQ78563.1"/>
    </source>
</evidence>
<gene>
    <name evidence="2" type="ordered locus">Palpr_0403</name>
</gene>
<feature type="transmembrane region" description="Helical" evidence="1">
    <location>
        <begin position="158"/>
        <end position="177"/>
    </location>
</feature>
<feature type="transmembrane region" description="Helical" evidence="1">
    <location>
        <begin position="366"/>
        <end position="386"/>
    </location>
</feature>
<dbReference type="NCBIfam" id="TIGR04370">
    <property type="entry name" value="glyco_rpt_poly"/>
    <property type="match status" value="1"/>
</dbReference>
<dbReference type="KEGG" id="ppn:Palpr_0403"/>
<protein>
    <recommendedName>
        <fullName evidence="4">Oligosaccharide repeat unit polymerase</fullName>
    </recommendedName>
</protein>
<keyword evidence="3" id="KW-1185">Reference proteome</keyword>
<dbReference type="eggNOG" id="ENOG50337UM">
    <property type="taxonomic scope" value="Bacteria"/>
</dbReference>
<evidence type="ECO:0008006" key="4">
    <source>
        <dbReference type="Google" id="ProtNLM"/>
    </source>
</evidence>
<sequence>MSQSIQESIYLIFSNVLFLIPLLYYLIKIKRLNELLYIFIIWFLFSIFSVLYNSSNAAYSSYKSTITLAPIIYIYVCFLITVSPLFKINSNNIQYIKSPSNLFLYIIYFISIIAYLPFIENIFHLLTSGFSNFGSIYESRDNLDFDPRAHMSFLGARFNSILIWMQFVTPSFLFIYLSKFKVNIIIAIGLIFAAFNSSILGLCSGSRGIATATILNVAYCYLLFKNFLPIFINKIIRLSLLFIGTLFVLGLFWATLSRFGDHGIYNSDNTILDWIYRYLGEGLVNFYKDGWSTTSFTNGQNSFYQLFGDKRNIMLLEKITHIRMYVFYTSFGDLLIDFGPFATLLILLSIAFLIRRISIRKGCINPFDLVYINLYSYSIFMGLFTFSYINSTYILIFSIIITYILKIQVKYNFHG</sequence>
<keyword evidence="1" id="KW-0472">Membrane</keyword>
<accession>E4T1G9</accession>
<dbReference type="HOGENOM" id="CLU_661959_0_0_10"/>
<feature type="transmembrane region" description="Helical" evidence="1">
    <location>
        <begin position="102"/>
        <end position="119"/>
    </location>
</feature>
<reference evidence="2 3" key="2">
    <citation type="journal article" date="2011" name="Stand. Genomic Sci.">
        <title>Complete genome sequence of Paludibacter propionicigenes type strain (WB4).</title>
        <authorList>
            <person name="Gronow S."/>
            <person name="Munk C."/>
            <person name="Lapidus A."/>
            <person name="Nolan M."/>
            <person name="Lucas S."/>
            <person name="Hammon N."/>
            <person name="Deshpande S."/>
            <person name="Cheng J.F."/>
            <person name="Tapia R."/>
            <person name="Han C."/>
            <person name="Goodwin L."/>
            <person name="Pitluck S."/>
            <person name="Liolios K."/>
            <person name="Ivanova N."/>
            <person name="Mavromatis K."/>
            <person name="Mikhailova N."/>
            <person name="Pati A."/>
            <person name="Chen A."/>
            <person name="Palaniappan K."/>
            <person name="Land M."/>
            <person name="Hauser L."/>
            <person name="Chang Y.J."/>
            <person name="Jeffries C.D."/>
            <person name="Brambilla E."/>
            <person name="Rohde M."/>
            <person name="Goker M."/>
            <person name="Detter J.C."/>
            <person name="Woyke T."/>
            <person name="Bristow J."/>
            <person name="Eisen J.A."/>
            <person name="Markowitz V."/>
            <person name="Hugenholtz P."/>
            <person name="Kyrpides N.C."/>
            <person name="Klenk H.P."/>
        </authorList>
    </citation>
    <scope>NUCLEOTIDE SEQUENCE [LARGE SCALE GENOMIC DNA]</scope>
    <source>
        <strain evidence="3">DSM 17365 / JCM 13257 / WB4</strain>
    </source>
</reference>
<dbReference type="AlphaFoldDB" id="E4T1G9"/>
<dbReference type="Proteomes" id="UP000008718">
    <property type="component" value="Chromosome"/>
</dbReference>
<evidence type="ECO:0000313" key="3">
    <source>
        <dbReference type="Proteomes" id="UP000008718"/>
    </source>
</evidence>
<feature type="transmembrane region" description="Helical" evidence="1">
    <location>
        <begin position="208"/>
        <end position="224"/>
    </location>
</feature>